<dbReference type="OrthoDB" id="9806837at2"/>
<evidence type="ECO:0000256" key="1">
    <source>
        <dbReference type="ARBA" id="ARBA00022679"/>
    </source>
</evidence>
<comment type="pathway">
    <text evidence="3">Isoprenoid biosynthesis; isopentenyl diphosphate biosynthesis via DXP pathway; isopentenyl diphosphate from 1-deoxy-D-xylulose 5-phosphate: step 2/6.</text>
</comment>
<comment type="catalytic activity">
    <reaction evidence="3">
        <text>2-C-methyl-D-erythritol 4-phosphate + CTP + H(+) = 4-CDP-2-C-methyl-D-erythritol + diphosphate</text>
        <dbReference type="Rhea" id="RHEA:13429"/>
        <dbReference type="ChEBI" id="CHEBI:15378"/>
        <dbReference type="ChEBI" id="CHEBI:33019"/>
        <dbReference type="ChEBI" id="CHEBI:37563"/>
        <dbReference type="ChEBI" id="CHEBI:57823"/>
        <dbReference type="ChEBI" id="CHEBI:58262"/>
        <dbReference type="EC" id="2.7.7.60"/>
    </reaction>
</comment>
<dbReference type="GO" id="GO:0050518">
    <property type="term" value="F:2-C-methyl-D-erythritol 4-phosphate cytidylyltransferase activity"/>
    <property type="evidence" value="ECO:0007669"/>
    <property type="project" value="UniProtKB-UniRule"/>
</dbReference>
<dbReference type="GO" id="GO:0019288">
    <property type="term" value="P:isopentenyl diphosphate biosynthetic process, methylerythritol 4-phosphate pathway"/>
    <property type="evidence" value="ECO:0007669"/>
    <property type="project" value="UniProtKB-UniRule"/>
</dbReference>
<name>A0A5C6VJK4_9FLAO</name>
<dbReference type="HAMAP" id="MF_00108">
    <property type="entry name" value="IspD"/>
    <property type="match status" value="1"/>
</dbReference>
<feature type="site" description="Positions MEP for the nucleophilic attack" evidence="3">
    <location>
        <position position="151"/>
    </location>
</feature>
<dbReference type="Gene3D" id="3.90.550.10">
    <property type="entry name" value="Spore Coat Polysaccharide Biosynthesis Protein SpsA, Chain A"/>
    <property type="match status" value="1"/>
</dbReference>
<proteinExistence type="inferred from homology"/>
<keyword evidence="1 3" id="KW-0808">Transferase</keyword>
<dbReference type="PANTHER" id="PTHR32125:SF4">
    <property type="entry name" value="2-C-METHYL-D-ERYTHRITOL 4-PHOSPHATE CYTIDYLYLTRANSFERASE, CHLOROPLASTIC"/>
    <property type="match status" value="1"/>
</dbReference>
<dbReference type="InterPro" id="IPR001228">
    <property type="entry name" value="IspD"/>
</dbReference>
<dbReference type="NCBIfam" id="TIGR00453">
    <property type="entry name" value="ispD"/>
    <property type="match status" value="1"/>
</dbReference>
<dbReference type="Proteomes" id="UP000321168">
    <property type="component" value="Unassembled WGS sequence"/>
</dbReference>
<comment type="function">
    <text evidence="3">Catalyzes the formation of 4-diphosphocytidyl-2-C-methyl-D-erythritol from CTP and 2-C-methyl-D-erythritol 4-phosphate (MEP).</text>
</comment>
<dbReference type="EC" id="2.7.7.60" evidence="3"/>
<dbReference type="InterPro" id="IPR034683">
    <property type="entry name" value="IspD/TarI"/>
</dbReference>
<dbReference type="CDD" id="cd02516">
    <property type="entry name" value="CDP-ME_synthetase"/>
    <property type="match status" value="1"/>
</dbReference>
<evidence type="ECO:0000313" key="5">
    <source>
        <dbReference type="Proteomes" id="UP000321168"/>
    </source>
</evidence>
<feature type="site" description="Transition state stabilizer" evidence="3">
    <location>
        <position position="16"/>
    </location>
</feature>
<feature type="site" description="Positions MEP for the nucleophilic attack" evidence="3">
    <location>
        <position position="205"/>
    </location>
</feature>
<gene>
    <name evidence="3 4" type="primary">ispD</name>
    <name evidence="4" type="ORF">FRX97_00370</name>
</gene>
<evidence type="ECO:0000313" key="4">
    <source>
        <dbReference type="EMBL" id="TXC85110.1"/>
    </source>
</evidence>
<evidence type="ECO:0000256" key="2">
    <source>
        <dbReference type="ARBA" id="ARBA00022695"/>
    </source>
</evidence>
<keyword evidence="2 3" id="KW-0548">Nucleotidyltransferase</keyword>
<comment type="caution">
    <text evidence="4">The sequence shown here is derived from an EMBL/GenBank/DDBJ whole genome shotgun (WGS) entry which is preliminary data.</text>
</comment>
<keyword evidence="5" id="KW-1185">Reference proteome</keyword>
<feature type="site" description="Transition state stabilizer" evidence="3">
    <location>
        <position position="23"/>
    </location>
</feature>
<dbReference type="AlphaFoldDB" id="A0A5C6VJK4"/>
<comment type="similarity">
    <text evidence="3">Belongs to the IspD/TarI cytidylyltransferase family. IspD subfamily.</text>
</comment>
<evidence type="ECO:0000256" key="3">
    <source>
        <dbReference type="HAMAP-Rule" id="MF_00108"/>
    </source>
</evidence>
<dbReference type="UniPathway" id="UPA00056">
    <property type="reaction ID" value="UER00093"/>
</dbReference>
<dbReference type="FunFam" id="3.90.550.10:FF:000003">
    <property type="entry name" value="2-C-methyl-D-erythritol 4-phosphate cytidylyltransferase"/>
    <property type="match status" value="1"/>
</dbReference>
<dbReference type="InterPro" id="IPR029044">
    <property type="entry name" value="Nucleotide-diphossugar_trans"/>
</dbReference>
<reference evidence="4 5" key="1">
    <citation type="submission" date="2019-08" db="EMBL/GenBank/DDBJ databases">
        <title>Genome of Luteibaculum oceani JCM 18817.</title>
        <authorList>
            <person name="Bowman J.P."/>
        </authorList>
    </citation>
    <scope>NUCLEOTIDE SEQUENCE [LARGE SCALE GENOMIC DNA]</scope>
    <source>
        <strain evidence="4 5">JCM 18817</strain>
    </source>
</reference>
<keyword evidence="3" id="KW-0414">Isoprene biosynthesis</keyword>
<dbReference type="InterPro" id="IPR050088">
    <property type="entry name" value="IspD/TarI_cytidylyltransf_bact"/>
</dbReference>
<dbReference type="EMBL" id="VORB01000001">
    <property type="protein sequence ID" value="TXC85110.1"/>
    <property type="molecule type" value="Genomic_DNA"/>
</dbReference>
<dbReference type="Pfam" id="PF01128">
    <property type="entry name" value="IspD"/>
    <property type="match status" value="1"/>
</dbReference>
<protein>
    <recommendedName>
        <fullName evidence="3">2-C-methyl-D-erythritol 4-phosphate cytidylyltransferase</fullName>
        <ecNumber evidence="3">2.7.7.60</ecNumber>
    </recommendedName>
    <alternativeName>
        <fullName evidence="3">4-diphosphocytidyl-2C-methyl-D-erythritol synthase</fullName>
    </alternativeName>
    <alternativeName>
        <fullName evidence="3">MEP cytidylyltransferase</fullName>
        <shortName evidence="3">MCT</shortName>
    </alternativeName>
</protein>
<sequence>MNKYGVVIVAGGVGKRMGSSIPKQYLTIKNTPIIAWTIRAFYDWNKNLDIVIVISKEMQDVFQEIKDQFLPDITISTVFGGKERFHSVQNGVRACKAEIIGIHDAVRPLVNNKTLETCYSTAEKLGNAIPFIPSGNSLRWKEGDQSKALDRSKVVQIQTPQCFTRKLINQGLEQEFSENFTDDASVVEAMGMEVNLVEGNFENIKITSPVDLKIAAALLPDKF</sequence>
<accession>A0A5C6VJK4</accession>
<dbReference type="PANTHER" id="PTHR32125">
    <property type="entry name" value="2-C-METHYL-D-ERYTHRITOL 4-PHOSPHATE CYTIDYLYLTRANSFERASE, CHLOROPLASTIC"/>
    <property type="match status" value="1"/>
</dbReference>
<dbReference type="SUPFAM" id="SSF53448">
    <property type="entry name" value="Nucleotide-diphospho-sugar transferases"/>
    <property type="match status" value="1"/>
</dbReference>
<dbReference type="RefSeq" id="WP_147012224.1">
    <property type="nucleotide sequence ID" value="NZ_VORB01000001.1"/>
</dbReference>
<organism evidence="4 5">
    <name type="scientific">Luteibaculum oceani</name>
    <dbReference type="NCBI Taxonomy" id="1294296"/>
    <lineage>
        <taxon>Bacteria</taxon>
        <taxon>Pseudomonadati</taxon>
        <taxon>Bacteroidota</taxon>
        <taxon>Flavobacteriia</taxon>
        <taxon>Flavobacteriales</taxon>
        <taxon>Luteibaculaceae</taxon>
        <taxon>Luteibaculum</taxon>
    </lineage>
</organism>